<organism evidence="11 12">
    <name type="scientific">Nematostella vectensis</name>
    <name type="common">Starlet sea anemone</name>
    <dbReference type="NCBI Taxonomy" id="45351"/>
    <lineage>
        <taxon>Eukaryota</taxon>
        <taxon>Metazoa</taxon>
        <taxon>Cnidaria</taxon>
        <taxon>Anthozoa</taxon>
        <taxon>Hexacorallia</taxon>
        <taxon>Actiniaria</taxon>
        <taxon>Edwardsiidae</taxon>
        <taxon>Nematostella</taxon>
    </lineage>
</organism>
<proteinExistence type="inferred from homology"/>
<comment type="similarity">
    <text evidence="10">Belongs to the glycosyltransferase 14 family.</text>
</comment>
<dbReference type="AlphaFoldDB" id="A7SFS7"/>
<dbReference type="KEGG" id="nve:5508977"/>
<evidence type="ECO:0000256" key="9">
    <source>
        <dbReference type="ARBA" id="ARBA00023180"/>
    </source>
</evidence>
<dbReference type="eggNOG" id="KOG0799">
    <property type="taxonomic scope" value="Eukaryota"/>
</dbReference>
<keyword evidence="7" id="KW-1133">Transmembrane helix</keyword>
<dbReference type="PhylomeDB" id="A7SFS7"/>
<dbReference type="HOGENOM" id="CLU_032341_1_1_1"/>
<keyword evidence="9" id="KW-0325">Glycoprotein</keyword>
<evidence type="ECO:0000256" key="8">
    <source>
        <dbReference type="ARBA" id="ARBA00023136"/>
    </source>
</evidence>
<evidence type="ECO:0000256" key="4">
    <source>
        <dbReference type="ARBA" id="ARBA00022679"/>
    </source>
</evidence>
<evidence type="ECO:0000313" key="12">
    <source>
        <dbReference type="Proteomes" id="UP000001593"/>
    </source>
</evidence>
<name>A7SFS7_NEMVE</name>
<dbReference type="PANTHER" id="PTHR19297">
    <property type="entry name" value="GLYCOSYLTRANSFERASE 14 FAMILY MEMBER"/>
    <property type="match status" value="1"/>
</dbReference>
<gene>
    <name evidence="11" type="ORF">NEMVEDRAFT_v1g116689</name>
</gene>
<accession>A7SFS7</accession>
<sequence length="299" mass="35217">MERDFPLAFGIMIYNGLPLFERLLQEIYMPHNVYCIHIDRKTRQSFHKAVKQMISCLPNVFIASKLVKVYWGEFSIVQAKMNCLRNLLKSPVKWKYYLHMIGQDFPLYTNHEMVRAIKTLNYTNNMESIKVPISNRDRTEYVYIGSRTRTKILKPPPPFNITLRKGNIHAMLTRGFVEFLLESEIANAFIDWCNDTSVPDETFFASMQNHPGAPGGVVGDQPPYIFKLIRWYWFDRCYGRIIRQVCWIDIKDLRSVLSQFNLSFLFVHKIPFDYDIELLDCLSQSLVGRKYPVELLKSY</sequence>
<evidence type="ECO:0000256" key="7">
    <source>
        <dbReference type="ARBA" id="ARBA00022989"/>
    </source>
</evidence>
<dbReference type="InterPro" id="IPR003406">
    <property type="entry name" value="Glyco_trans_14"/>
</dbReference>
<evidence type="ECO:0000256" key="2">
    <source>
        <dbReference type="ARBA" id="ARBA00004922"/>
    </source>
</evidence>
<evidence type="ECO:0000256" key="1">
    <source>
        <dbReference type="ARBA" id="ARBA00004606"/>
    </source>
</evidence>
<keyword evidence="5" id="KW-0812">Transmembrane</keyword>
<keyword evidence="3" id="KW-0328">Glycosyltransferase</keyword>
<evidence type="ECO:0008006" key="13">
    <source>
        <dbReference type="Google" id="ProtNLM"/>
    </source>
</evidence>
<dbReference type="Pfam" id="PF02485">
    <property type="entry name" value="Branch"/>
    <property type="match status" value="1"/>
</dbReference>
<protein>
    <recommendedName>
        <fullName evidence="13">Protein xylosyltransferase</fullName>
    </recommendedName>
</protein>
<keyword evidence="12" id="KW-1185">Reference proteome</keyword>
<keyword evidence="8" id="KW-0472">Membrane</keyword>
<comment type="subcellular location">
    <subcellularLocation>
        <location evidence="1">Membrane</location>
        <topology evidence="1">Single-pass type II membrane protein</topology>
    </subcellularLocation>
</comment>
<dbReference type="InParanoid" id="A7SFS7"/>
<dbReference type="EMBL" id="DS469646">
    <property type="protein sequence ID" value="EDO37446.1"/>
    <property type="molecule type" value="Genomic_DNA"/>
</dbReference>
<evidence type="ECO:0000256" key="3">
    <source>
        <dbReference type="ARBA" id="ARBA00022676"/>
    </source>
</evidence>
<evidence type="ECO:0000256" key="5">
    <source>
        <dbReference type="ARBA" id="ARBA00022692"/>
    </source>
</evidence>
<dbReference type="GO" id="GO:0016020">
    <property type="term" value="C:membrane"/>
    <property type="evidence" value="ECO:0007669"/>
    <property type="project" value="UniProtKB-SubCell"/>
</dbReference>
<keyword evidence="6" id="KW-0735">Signal-anchor</keyword>
<dbReference type="PANTHER" id="PTHR19297:SF191">
    <property type="entry name" value="PROTEIN XYLOSYLTRANSFERASE"/>
    <property type="match status" value="1"/>
</dbReference>
<reference evidence="11 12" key="1">
    <citation type="journal article" date="2007" name="Science">
        <title>Sea anemone genome reveals ancestral eumetazoan gene repertoire and genomic organization.</title>
        <authorList>
            <person name="Putnam N.H."/>
            <person name="Srivastava M."/>
            <person name="Hellsten U."/>
            <person name="Dirks B."/>
            <person name="Chapman J."/>
            <person name="Salamov A."/>
            <person name="Terry A."/>
            <person name="Shapiro H."/>
            <person name="Lindquist E."/>
            <person name="Kapitonov V.V."/>
            <person name="Jurka J."/>
            <person name="Genikhovich G."/>
            <person name="Grigoriev I.V."/>
            <person name="Lucas S.M."/>
            <person name="Steele R.E."/>
            <person name="Finnerty J.R."/>
            <person name="Technau U."/>
            <person name="Martindale M.Q."/>
            <person name="Rokhsar D.S."/>
        </authorList>
    </citation>
    <scope>NUCLEOTIDE SEQUENCE [LARGE SCALE GENOMIC DNA]</scope>
    <source>
        <strain evidence="12">CH2 X CH6</strain>
    </source>
</reference>
<evidence type="ECO:0000256" key="10">
    <source>
        <dbReference type="ARBA" id="ARBA00038150"/>
    </source>
</evidence>
<dbReference type="Proteomes" id="UP000001593">
    <property type="component" value="Unassembled WGS sequence"/>
</dbReference>
<evidence type="ECO:0000256" key="6">
    <source>
        <dbReference type="ARBA" id="ARBA00022968"/>
    </source>
</evidence>
<dbReference type="OrthoDB" id="5946322at2759"/>
<dbReference type="OMA" id="MDIAYTI"/>
<dbReference type="GO" id="GO:0008375">
    <property type="term" value="F:acetylglucosaminyltransferase activity"/>
    <property type="evidence" value="ECO:0000318"/>
    <property type="project" value="GO_Central"/>
</dbReference>
<keyword evidence="4" id="KW-0808">Transferase</keyword>
<dbReference type="FunCoup" id="A7SFS7">
    <property type="interactions" value="26"/>
</dbReference>
<comment type="pathway">
    <text evidence="2">Protein modification; protein glycosylation.</text>
</comment>
<evidence type="ECO:0000313" key="11">
    <source>
        <dbReference type="EMBL" id="EDO37446.1"/>
    </source>
</evidence>